<evidence type="ECO:0000313" key="5">
    <source>
        <dbReference type="Proteomes" id="UP001302719"/>
    </source>
</evidence>
<gene>
    <name evidence="4" type="ORF">PP769_15185</name>
</gene>
<dbReference type="GO" id="GO:0000160">
    <property type="term" value="P:phosphorelay signal transduction system"/>
    <property type="evidence" value="ECO:0007669"/>
    <property type="project" value="InterPro"/>
</dbReference>
<dbReference type="InterPro" id="IPR037522">
    <property type="entry name" value="HD_GYP_dom"/>
</dbReference>
<dbReference type="PANTHER" id="PTHR45228:SF1">
    <property type="entry name" value="CYCLIC DI-GMP PHOSPHODIESTERASE TM_0186"/>
    <property type="match status" value="1"/>
</dbReference>
<feature type="domain" description="HD-GYP" evidence="3">
    <location>
        <begin position="149"/>
        <end position="333"/>
    </location>
</feature>
<feature type="modified residue" description="4-aspartylphosphate" evidence="1">
    <location>
        <position position="62"/>
    </location>
</feature>
<dbReference type="PANTHER" id="PTHR45228">
    <property type="entry name" value="CYCLIC DI-GMP PHOSPHODIESTERASE TM_0186-RELATED"/>
    <property type="match status" value="1"/>
</dbReference>
<dbReference type="EMBL" id="CP116967">
    <property type="protein sequence ID" value="WNM57303.1"/>
    <property type="molecule type" value="Genomic_DNA"/>
</dbReference>
<sequence length="333" mass="36764">METTGTEPSVPQANILIVEDEEGPREALKVILSPYFNLFTVDRAEIAHQILKTHPIDLVTLDLKLPDLSGNDLLSQIRKDGKDVDVIIITGYGTLQSAIEAIRHGVAAYILKPFNVAELLDTINKTLERRRRYSSLQAALQAFGNLWASGIDVESALANIKTLLAAKHPELVQHGSRVNFYAALLIEHLQLTPEEQTAIQLGAYLHDIGKIGLHDHLIAGMHSPTEQDQELLKCHPTIGGKMVKGLPFHPCVEQIIRHHHEKYDGSGYPDGLIGEHIPLSARIVGLANIFDHFVTGYGPRTAMPVPEAREKIRQEAGKSVDPNLADLFAKVVW</sequence>
<dbReference type="InterPro" id="IPR006675">
    <property type="entry name" value="HDIG_dom"/>
</dbReference>
<keyword evidence="5" id="KW-1185">Reference proteome</keyword>
<evidence type="ECO:0000313" key="4">
    <source>
        <dbReference type="EMBL" id="WNM57303.1"/>
    </source>
</evidence>
<dbReference type="Pfam" id="PF00072">
    <property type="entry name" value="Response_reg"/>
    <property type="match status" value="1"/>
</dbReference>
<reference evidence="4 5" key="1">
    <citation type="submission" date="2023-01" db="EMBL/GenBank/DDBJ databases">
        <title>Cultivation and genomic characterization of new, ubiquitous marine nitrite-oxidizing bacteria from the Nitrospirales.</title>
        <authorList>
            <person name="Mueller A.J."/>
            <person name="Daebeler A."/>
            <person name="Herbold C.W."/>
            <person name="Kirkegaard R.H."/>
            <person name="Daims H."/>
        </authorList>
    </citation>
    <scope>NUCLEOTIDE SEQUENCE [LARGE SCALE GENOMIC DNA]</scope>
    <source>
        <strain evidence="4 5">VA</strain>
    </source>
</reference>
<name>A0AA96GEA3_9BACT</name>
<dbReference type="Gene3D" id="1.10.3210.10">
    <property type="entry name" value="Hypothetical protein af1432"/>
    <property type="match status" value="1"/>
</dbReference>
<proteinExistence type="predicted"/>
<dbReference type="InterPro" id="IPR001789">
    <property type="entry name" value="Sig_transdc_resp-reg_receiver"/>
</dbReference>
<dbReference type="Pfam" id="PF13487">
    <property type="entry name" value="HD_5"/>
    <property type="match status" value="1"/>
</dbReference>
<dbReference type="InterPro" id="IPR003607">
    <property type="entry name" value="HD/PDEase_dom"/>
</dbReference>
<evidence type="ECO:0000256" key="1">
    <source>
        <dbReference type="PROSITE-ProRule" id="PRU00169"/>
    </source>
</evidence>
<dbReference type="RefSeq" id="WP_312641628.1">
    <property type="nucleotide sequence ID" value="NZ_CP116967.1"/>
</dbReference>
<dbReference type="Proteomes" id="UP001302719">
    <property type="component" value="Chromosome"/>
</dbReference>
<protein>
    <submittedName>
        <fullName evidence="4">Response regulator</fullName>
    </submittedName>
</protein>
<accession>A0AA96GEA3</accession>
<evidence type="ECO:0000259" key="3">
    <source>
        <dbReference type="PROSITE" id="PS51832"/>
    </source>
</evidence>
<dbReference type="PROSITE" id="PS51832">
    <property type="entry name" value="HD_GYP"/>
    <property type="match status" value="1"/>
</dbReference>
<organism evidence="4 5">
    <name type="scientific">Candidatus Nitrospira allomarina</name>
    <dbReference type="NCBI Taxonomy" id="3020900"/>
    <lineage>
        <taxon>Bacteria</taxon>
        <taxon>Pseudomonadati</taxon>
        <taxon>Nitrospirota</taxon>
        <taxon>Nitrospiria</taxon>
        <taxon>Nitrospirales</taxon>
        <taxon>Nitrospiraceae</taxon>
        <taxon>Nitrospira</taxon>
    </lineage>
</organism>
<dbReference type="CDD" id="cd00077">
    <property type="entry name" value="HDc"/>
    <property type="match status" value="1"/>
</dbReference>
<keyword evidence="1" id="KW-0597">Phosphoprotein</keyword>
<dbReference type="AlphaFoldDB" id="A0AA96GEA3"/>
<dbReference type="NCBIfam" id="TIGR00277">
    <property type="entry name" value="HDIG"/>
    <property type="match status" value="1"/>
</dbReference>
<dbReference type="InterPro" id="IPR052020">
    <property type="entry name" value="Cyclic_di-GMP/3'3'-cGAMP_PDE"/>
</dbReference>
<dbReference type="SMART" id="SM00448">
    <property type="entry name" value="REC"/>
    <property type="match status" value="1"/>
</dbReference>
<dbReference type="PROSITE" id="PS50110">
    <property type="entry name" value="RESPONSE_REGULATORY"/>
    <property type="match status" value="1"/>
</dbReference>
<dbReference type="InterPro" id="IPR011006">
    <property type="entry name" value="CheY-like_superfamily"/>
</dbReference>
<dbReference type="SUPFAM" id="SSF52172">
    <property type="entry name" value="CheY-like"/>
    <property type="match status" value="1"/>
</dbReference>
<evidence type="ECO:0000259" key="2">
    <source>
        <dbReference type="PROSITE" id="PS50110"/>
    </source>
</evidence>
<dbReference type="SUPFAM" id="SSF109604">
    <property type="entry name" value="HD-domain/PDEase-like"/>
    <property type="match status" value="1"/>
</dbReference>
<dbReference type="KEGG" id="nall:PP769_15185"/>
<feature type="domain" description="Response regulatory" evidence="2">
    <location>
        <begin position="14"/>
        <end position="127"/>
    </location>
</feature>
<dbReference type="Gene3D" id="3.40.50.2300">
    <property type="match status" value="1"/>
</dbReference>